<evidence type="ECO:0000313" key="2">
    <source>
        <dbReference type="EMBL" id="KAJ3993670.1"/>
    </source>
</evidence>
<organism evidence="2 3">
    <name type="scientific">Lentinula boryana</name>
    <dbReference type="NCBI Taxonomy" id="40481"/>
    <lineage>
        <taxon>Eukaryota</taxon>
        <taxon>Fungi</taxon>
        <taxon>Dikarya</taxon>
        <taxon>Basidiomycota</taxon>
        <taxon>Agaricomycotina</taxon>
        <taxon>Agaricomycetes</taxon>
        <taxon>Agaricomycetidae</taxon>
        <taxon>Agaricales</taxon>
        <taxon>Marasmiineae</taxon>
        <taxon>Omphalotaceae</taxon>
        <taxon>Lentinula</taxon>
    </lineage>
</organism>
<feature type="compositionally biased region" description="Polar residues" evidence="1">
    <location>
        <begin position="259"/>
        <end position="274"/>
    </location>
</feature>
<feature type="region of interest" description="Disordered" evidence="1">
    <location>
        <begin position="244"/>
        <end position="279"/>
    </location>
</feature>
<protein>
    <submittedName>
        <fullName evidence="2">Uncharacterized protein</fullName>
    </submittedName>
</protein>
<evidence type="ECO:0000313" key="3">
    <source>
        <dbReference type="Proteomes" id="UP001163828"/>
    </source>
</evidence>
<evidence type="ECO:0000256" key="1">
    <source>
        <dbReference type="SAM" id="MobiDB-lite"/>
    </source>
</evidence>
<comment type="caution">
    <text evidence="2">The sequence shown here is derived from an EMBL/GenBank/DDBJ whole genome shotgun (WGS) entry which is preliminary data.</text>
</comment>
<accession>A0ABQ8Q599</accession>
<keyword evidence="3" id="KW-1185">Reference proteome</keyword>
<dbReference type="Proteomes" id="UP001163828">
    <property type="component" value="Unassembled WGS sequence"/>
</dbReference>
<proteinExistence type="predicted"/>
<reference evidence="2" key="1">
    <citation type="submission" date="2022-08" db="EMBL/GenBank/DDBJ databases">
        <authorList>
            <consortium name="DOE Joint Genome Institute"/>
            <person name="Min B."/>
            <person name="Riley R."/>
            <person name="Sierra-Patev S."/>
            <person name="Naranjo-Ortiz M."/>
            <person name="Looney B."/>
            <person name="Konkel Z."/>
            <person name="Slot J.C."/>
            <person name="Sakamoto Y."/>
            <person name="Steenwyk J.L."/>
            <person name="Rokas A."/>
            <person name="Carro J."/>
            <person name="Camarero S."/>
            <person name="Ferreira P."/>
            <person name="Molpeceres G."/>
            <person name="Ruiz-Duenas F.J."/>
            <person name="Serrano A."/>
            <person name="Henrissat B."/>
            <person name="Drula E."/>
            <person name="Hughes K.W."/>
            <person name="Mata J.L."/>
            <person name="Ishikawa N.K."/>
            <person name="Vargas-Isla R."/>
            <person name="Ushijima S."/>
            <person name="Smith C.A."/>
            <person name="Ahrendt S."/>
            <person name="Andreopoulos W."/>
            <person name="He G."/>
            <person name="Labutti K."/>
            <person name="Lipzen A."/>
            <person name="Ng V."/>
            <person name="Sandor L."/>
            <person name="Barry K."/>
            <person name="Martinez A.T."/>
            <person name="Xiao Y."/>
            <person name="Gibbons J.G."/>
            <person name="Terashima K."/>
            <person name="Hibbett D.S."/>
            <person name="Grigoriev I.V."/>
        </authorList>
    </citation>
    <scope>NUCLEOTIDE SEQUENCE</scope>
    <source>
        <strain evidence="2">TFB10827</strain>
    </source>
</reference>
<sequence length="569" mass="60844">MSSVEFTNVDLVATLVRRQGEELLKVRKDLEDSKSLFTSTFEVVSASKTRVEDAMKSSWMLQRRLRAMRSDLADLQTEHEATLAKLEVACMDLRVVVGSLLHPEGEQQTTVAPAADSGFGEFLNGYSSLSSEASLSDISMDEEHQECEHDGERSRTPTADNCTTIQAVAGESSANKESVGVGVVVGESVELVDDESATTSIPAMATQSSNVSSIQIAISNPIYPSLASVSPLTPVLKNLNSIAETPSPSASASATAPPQSIQEGSAQSKGNGSSACLDPTGSIPTVTAASQTLDAILGTSANDVSSFTPKPPSLVSPPTVAATSLRGPRPTWSFISSPTLPAPAIAPVPMKTVSYAVAAKSNTASLASTSSSSSSTPILQISSSPCLSIAFLKPICTKLPAVDIQNVAKSLCLTAIGSPEQTKYEILRTPEVLLTPTSPPSTTRLYISVWKNADNFNPTRFGSDWKGHVFVQDVRAKHLFYLGEYKVGATCKLTPREYKLLPDKTKQVLYGFAKGLRQQEIRDDSENRMLLSLLKDDGIYIARTELLFVGHGHAIEDSLRQEAKKRNFV</sequence>
<feature type="compositionally biased region" description="Low complexity" evidence="1">
    <location>
        <begin position="245"/>
        <end position="258"/>
    </location>
</feature>
<dbReference type="EMBL" id="MU790749">
    <property type="protein sequence ID" value="KAJ3993670.1"/>
    <property type="molecule type" value="Genomic_DNA"/>
</dbReference>
<name>A0ABQ8Q599_9AGAR</name>
<gene>
    <name evidence="2" type="ORF">F5050DRAFT_1780117</name>
</gene>